<evidence type="ECO:0000313" key="2">
    <source>
        <dbReference type="Proteomes" id="UP001154240"/>
    </source>
</evidence>
<dbReference type="CDD" id="cd01071">
    <property type="entry name" value="PBP2_PhnD_like"/>
    <property type="match status" value="1"/>
</dbReference>
<dbReference type="RefSeq" id="WP_307632751.1">
    <property type="nucleotide sequence ID" value="NZ_JAPHEH010000001.1"/>
</dbReference>
<dbReference type="Pfam" id="PF12974">
    <property type="entry name" value="Phosphonate-bd"/>
    <property type="match status" value="1"/>
</dbReference>
<evidence type="ECO:0000313" key="1">
    <source>
        <dbReference type="EMBL" id="MDG4475776.1"/>
    </source>
</evidence>
<comment type="caution">
    <text evidence="1">The sequence shown here is derived from an EMBL/GenBank/DDBJ whole genome shotgun (WGS) entry which is preliminary data.</text>
</comment>
<dbReference type="PANTHER" id="PTHR35841:SF1">
    <property type="entry name" value="PHOSPHONATES-BINDING PERIPLASMIC PROTEIN"/>
    <property type="match status" value="1"/>
</dbReference>
<proteinExistence type="predicted"/>
<dbReference type="SUPFAM" id="SSF53850">
    <property type="entry name" value="Periplasmic binding protein-like II"/>
    <property type="match status" value="1"/>
</dbReference>
<reference evidence="1" key="1">
    <citation type="journal article" date="2022" name="bioRxiv">
        <title>Thiovibrio frasassiensisgen. nov., sp. nov., an autotrophic, elemental sulfur disproportionating bacterium isolated from sulfidic karst sediment, and proposal of Thiovibrionaceae fam. nov.</title>
        <authorList>
            <person name="Aronson H."/>
            <person name="Thomas C."/>
            <person name="Bhattacharyya M."/>
            <person name="Eckstein S."/>
            <person name="Jensen S."/>
            <person name="Barco R."/>
            <person name="Macalady J."/>
            <person name="Amend J."/>
        </authorList>
    </citation>
    <scope>NUCLEOTIDE SEQUENCE</scope>
    <source>
        <strain evidence="1">RS19-109</strain>
    </source>
</reference>
<dbReference type="PANTHER" id="PTHR35841">
    <property type="entry name" value="PHOSPHONATES-BINDING PERIPLASMIC PROTEIN"/>
    <property type="match status" value="1"/>
</dbReference>
<gene>
    <name evidence="1" type="ORF">OLX77_06330</name>
</gene>
<keyword evidence="2" id="KW-1185">Reference proteome</keyword>
<sequence>MRDVHPGRSVTAHSPPRNRLAALLTALMLPLLLLACDSPKKEHYTPSYTSTPTAQQTVLIFGVHPLHNPQRLFETYGPLVEYLNRNFPDITIQLEASRSYAEFDKKLYSRHFHFALPNPYQTLNSLQHGYRIFAKMGEDDKFRGIIIARKDSGITRVADLKGKTVSFPAPTALAATMMPLYFLHTHGLDVNKEIKRLFSGSQESSIMNVYLGKSAAGATWPPPWQAFQERNPKMAAELEVKWESSPLPNNGLVARDDVPPEVVAKMRSLLISLHTHEEGRSLLATLPLARFENATEATYQPVRDFLKIYSASVH</sequence>
<name>A0A9X4RL72_9BACT</name>
<dbReference type="EMBL" id="JAPHEH010000001">
    <property type="protein sequence ID" value="MDG4475776.1"/>
    <property type="molecule type" value="Genomic_DNA"/>
</dbReference>
<dbReference type="Gene3D" id="3.40.190.10">
    <property type="entry name" value="Periplasmic binding protein-like II"/>
    <property type="match status" value="2"/>
</dbReference>
<protein>
    <submittedName>
        <fullName evidence="1">Phosphate/phosphite/phosphonate ABC transporter substrate-binding protein</fullName>
    </submittedName>
</protein>
<reference evidence="1" key="2">
    <citation type="submission" date="2022-10" db="EMBL/GenBank/DDBJ databases">
        <authorList>
            <person name="Aronson H.S."/>
        </authorList>
    </citation>
    <scope>NUCLEOTIDE SEQUENCE</scope>
    <source>
        <strain evidence="1">RS19-109</strain>
    </source>
</reference>
<dbReference type="AlphaFoldDB" id="A0A9X4RL72"/>
<dbReference type="Proteomes" id="UP001154240">
    <property type="component" value="Unassembled WGS sequence"/>
</dbReference>
<accession>A0A9X4RL72</accession>
<organism evidence="1 2">
    <name type="scientific">Thiovibrio frasassiensis</name>
    <dbReference type="NCBI Taxonomy" id="2984131"/>
    <lineage>
        <taxon>Bacteria</taxon>
        <taxon>Pseudomonadati</taxon>
        <taxon>Thermodesulfobacteriota</taxon>
        <taxon>Desulfobulbia</taxon>
        <taxon>Desulfobulbales</taxon>
        <taxon>Thiovibrionaceae</taxon>
        <taxon>Thiovibrio</taxon>
    </lineage>
</organism>